<proteinExistence type="predicted"/>
<dbReference type="InterPro" id="IPR029068">
    <property type="entry name" value="Glyas_Bleomycin-R_OHBP_Dase"/>
</dbReference>
<evidence type="ECO:0000313" key="3">
    <source>
        <dbReference type="Proteomes" id="UP001595741"/>
    </source>
</evidence>
<dbReference type="Pfam" id="PF00903">
    <property type="entry name" value="Glyoxalase"/>
    <property type="match status" value="1"/>
</dbReference>
<dbReference type="SUPFAM" id="SSF54593">
    <property type="entry name" value="Glyoxalase/Bleomycin resistance protein/Dihydroxybiphenyl dioxygenase"/>
    <property type="match status" value="1"/>
</dbReference>
<dbReference type="RefSeq" id="WP_386092560.1">
    <property type="nucleotide sequence ID" value="NZ_JBHRXN010000031.1"/>
</dbReference>
<dbReference type="PANTHER" id="PTHR35006">
    <property type="entry name" value="GLYOXALASE FAMILY PROTEIN (AFU_ORTHOLOGUE AFUA_5G14830)"/>
    <property type="match status" value="1"/>
</dbReference>
<accession>A0ABV7RKZ7</accession>
<dbReference type="Proteomes" id="UP001595741">
    <property type="component" value="Unassembled WGS sequence"/>
</dbReference>
<dbReference type="InterPro" id="IPR037523">
    <property type="entry name" value="VOC_core"/>
</dbReference>
<name>A0ABV7RKZ7_9NEIS</name>
<dbReference type="InterPro" id="IPR004360">
    <property type="entry name" value="Glyas_Fos-R_dOase_dom"/>
</dbReference>
<dbReference type="EMBL" id="JBHRXN010000031">
    <property type="protein sequence ID" value="MFC3533116.1"/>
    <property type="molecule type" value="Genomic_DNA"/>
</dbReference>
<gene>
    <name evidence="2" type="ORF">ACFOLG_13105</name>
</gene>
<dbReference type="PANTHER" id="PTHR35006:SF2">
    <property type="entry name" value="GLYOXALASE FAMILY PROTEIN (AFU_ORTHOLOGUE AFUA_5G14830)"/>
    <property type="match status" value="1"/>
</dbReference>
<dbReference type="CDD" id="cd07262">
    <property type="entry name" value="VOC_like"/>
    <property type="match status" value="1"/>
</dbReference>
<reference evidence="3" key="1">
    <citation type="journal article" date="2019" name="Int. J. Syst. Evol. Microbiol.">
        <title>The Global Catalogue of Microorganisms (GCM) 10K type strain sequencing project: providing services to taxonomists for standard genome sequencing and annotation.</title>
        <authorList>
            <consortium name="The Broad Institute Genomics Platform"/>
            <consortium name="The Broad Institute Genome Sequencing Center for Infectious Disease"/>
            <person name="Wu L."/>
            <person name="Ma J."/>
        </authorList>
    </citation>
    <scope>NUCLEOTIDE SEQUENCE [LARGE SCALE GENOMIC DNA]</scope>
    <source>
        <strain evidence="3">KCTC 42742</strain>
    </source>
</reference>
<organism evidence="2 3">
    <name type="scientific">Vogesella facilis</name>
    <dbReference type="NCBI Taxonomy" id="1655232"/>
    <lineage>
        <taxon>Bacteria</taxon>
        <taxon>Pseudomonadati</taxon>
        <taxon>Pseudomonadota</taxon>
        <taxon>Betaproteobacteria</taxon>
        <taxon>Neisseriales</taxon>
        <taxon>Chromobacteriaceae</taxon>
        <taxon>Vogesella</taxon>
    </lineage>
</organism>
<evidence type="ECO:0000313" key="2">
    <source>
        <dbReference type="EMBL" id="MFC3533116.1"/>
    </source>
</evidence>
<protein>
    <submittedName>
        <fullName evidence="2">VOC family protein</fullName>
    </submittedName>
</protein>
<dbReference type="Gene3D" id="3.10.180.10">
    <property type="entry name" value="2,3-Dihydroxybiphenyl 1,2-Dioxygenase, domain 1"/>
    <property type="match status" value="1"/>
</dbReference>
<comment type="caution">
    <text evidence="2">The sequence shown here is derived from an EMBL/GenBank/DDBJ whole genome shotgun (WGS) entry which is preliminary data.</text>
</comment>
<sequence>MIDHTGISVSDFARSKTFYQAALAPIGYQLLLEFSAAVTGRSDVAGFGEPPKPDFWLSHGTPNQPPLHVAFRAANRQQVDAFHAAALAAGGRDNGAPGLRPHYHPDYYGAFVLDPDGHNIEVVCHQPA</sequence>
<feature type="domain" description="VOC" evidence="1">
    <location>
        <begin position="1"/>
        <end position="125"/>
    </location>
</feature>
<keyword evidence="3" id="KW-1185">Reference proteome</keyword>
<dbReference type="PROSITE" id="PS51819">
    <property type="entry name" value="VOC"/>
    <property type="match status" value="1"/>
</dbReference>
<evidence type="ECO:0000259" key="1">
    <source>
        <dbReference type="PROSITE" id="PS51819"/>
    </source>
</evidence>